<dbReference type="Proteomes" id="UP001212841">
    <property type="component" value="Unassembled WGS sequence"/>
</dbReference>
<dbReference type="PANTHER" id="PTHR12262">
    <property type="entry name" value="CCR4-NOT TRANSCRIPTION COMPLEX SUBUNIT 9"/>
    <property type="match status" value="1"/>
</dbReference>
<proteinExistence type="predicted"/>
<feature type="region of interest" description="Disordered" evidence="1">
    <location>
        <begin position="25"/>
        <end position="50"/>
    </location>
</feature>
<organism evidence="2 3">
    <name type="scientific">Rhizophlyctis rosea</name>
    <dbReference type="NCBI Taxonomy" id="64517"/>
    <lineage>
        <taxon>Eukaryota</taxon>
        <taxon>Fungi</taxon>
        <taxon>Fungi incertae sedis</taxon>
        <taxon>Chytridiomycota</taxon>
        <taxon>Chytridiomycota incertae sedis</taxon>
        <taxon>Chytridiomycetes</taxon>
        <taxon>Rhizophlyctidales</taxon>
        <taxon>Rhizophlyctidaceae</taxon>
        <taxon>Rhizophlyctis</taxon>
    </lineage>
</organism>
<comment type="caution">
    <text evidence="2">The sequence shown here is derived from an EMBL/GenBank/DDBJ whole genome shotgun (WGS) entry which is preliminary data.</text>
</comment>
<evidence type="ECO:0000313" key="2">
    <source>
        <dbReference type="EMBL" id="KAJ3052697.1"/>
    </source>
</evidence>
<dbReference type="GO" id="GO:0030014">
    <property type="term" value="C:CCR4-NOT complex"/>
    <property type="evidence" value="ECO:0007669"/>
    <property type="project" value="InterPro"/>
</dbReference>
<reference evidence="2" key="1">
    <citation type="submission" date="2020-05" db="EMBL/GenBank/DDBJ databases">
        <title>Phylogenomic resolution of chytrid fungi.</title>
        <authorList>
            <person name="Stajich J.E."/>
            <person name="Amses K."/>
            <person name="Simmons R."/>
            <person name="Seto K."/>
            <person name="Myers J."/>
            <person name="Bonds A."/>
            <person name="Quandt C.A."/>
            <person name="Barry K."/>
            <person name="Liu P."/>
            <person name="Grigoriev I."/>
            <person name="Longcore J.E."/>
            <person name="James T.Y."/>
        </authorList>
    </citation>
    <scope>NUCLEOTIDE SEQUENCE</scope>
    <source>
        <strain evidence="2">JEL0318</strain>
    </source>
</reference>
<dbReference type="InterPro" id="IPR011989">
    <property type="entry name" value="ARM-like"/>
</dbReference>
<sequence>MHSISQHHSQPPQLQQYLYQQGVASQLPGAPAPSPFGNAPPGAGGGGNGNPGVGANGGAGGLGAGALAAAAVVGGGVAGGAGADAQGAGGPVGVTGGHLDEEKVYQLILDLTNPNTREQALLELSKKREAYEDLAPILWHSFGGYLGCWWQIVAWDRAESGFENGSDVEEEIWWREGDNSRGPF</sequence>
<dbReference type="EMBL" id="JADGJD010000274">
    <property type="protein sequence ID" value="KAJ3052697.1"/>
    <property type="molecule type" value="Genomic_DNA"/>
</dbReference>
<dbReference type="InterPro" id="IPR007216">
    <property type="entry name" value="CNOT9"/>
</dbReference>
<protein>
    <submittedName>
        <fullName evidence="2">Cell differentiation protein RCD1</fullName>
    </submittedName>
</protein>
<dbReference type="AlphaFoldDB" id="A0AAD5SER7"/>
<accession>A0AAD5SER7</accession>
<gene>
    <name evidence="2" type="primary">RQCD1</name>
    <name evidence="2" type="ORF">HK097_005850</name>
</gene>
<dbReference type="GO" id="GO:0006402">
    <property type="term" value="P:mRNA catabolic process"/>
    <property type="evidence" value="ECO:0007669"/>
    <property type="project" value="InterPro"/>
</dbReference>
<evidence type="ECO:0000313" key="3">
    <source>
        <dbReference type="Proteomes" id="UP001212841"/>
    </source>
</evidence>
<name>A0AAD5SER7_9FUNG</name>
<evidence type="ECO:0000256" key="1">
    <source>
        <dbReference type="SAM" id="MobiDB-lite"/>
    </source>
</evidence>
<dbReference type="Gene3D" id="1.25.10.10">
    <property type="entry name" value="Leucine-rich Repeat Variant"/>
    <property type="match status" value="1"/>
</dbReference>
<keyword evidence="3" id="KW-1185">Reference proteome</keyword>